<evidence type="ECO:0000313" key="8">
    <source>
        <dbReference type="EMBL" id="KAJ4487332.1"/>
    </source>
</evidence>
<feature type="domain" description="Gamma tubulin complex component C-terminal" evidence="6">
    <location>
        <begin position="545"/>
        <end position="928"/>
    </location>
</feature>
<dbReference type="GO" id="GO:0051225">
    <property type="term" value="P:spindle assembly"/>
    <property type="evidence" value="ECO:0007669"/>
    <property type="project" value="TreeGrafter"/>
</dbReference>
<evidence type="ECO:0000256" key="3">
    <source>
        <dbReference type="ARBA" id="ARBA00022701"/>
    </source>
</evidence>
<reference evidence="8" key="2">
    <citation type="journal article" date="2023" name="Proc. Natl. Acad. Sci. U.S.A.">
        <title>A global phylogenomic analysis of the shiitake genus Lentinula.</title>
        <authorList>
            <person name="Sierra-Patev S."/>
            <person name="Min B."/>
            <person name="Naranjo-Ortiz M."/>
            <person name="Looney B."/>
            <person name="Konkel Z."/>
            <person name="Slot J.C."/>
            <person name="Sakamoto Y."/>
            <person name="Steenwyk J.L."/>
            <person name="Rokas A."/>
            <person name="Carro J."/>
            <person name="Camarero S."/>
            <person name="Ferreira P."/>
            <person name="Molpeceres G."/>
            <person name="Ruiz-Duenas F.J."/>
            <person name="Serrano A."/>
            <person name="Henrissat B."/>
            <person name="Drula E."/>
            <person name="Hughes K.W."/>
            <person name="Mata J.L."/>
            <person name="Ishikawa N.K."/>
            <person name="Vargas-Isla R."/>
            <person name="Ushijima S."/>
            <person name="Smith C.A."/>
            <person name="Donoghue J."/>
            <person name="Ahrendt S."/>
            <person name="Andreopoulos W."/>
            <person name="He G."/>
            <person name="LaButti K."/>
            <person name="Lipzen A."/>
            <person name="Ng V."/>
            <person name="Riley R."/>
            <person name="Sandor L."/>
            <person name="Barry K."/>
            <person name="Martinez A.T."/>
            <person name="Xiao Y."/>
            <person name="Gibbons J.G."/>
            <person name="Terashima K."/>
            <person name="Grigoriev I.V."/>
            <person name="Hibbett D."/>
        </authorList>
    </citation>
    <scope>NUCLEOTIDE SEQUENCE</scope>
    <source>
        <strain evidence="8">Sp2 HRB7682 ss15</strain>
    </source>
</reference>
<comment type="subcellular location">
    <subcellularLocation>
        <location evidence="5">Cytoplasm</location>
        <location evidence="5">Cytoskeleton</location>
        <location evidence="5">Microtubule organizing center</location>
    </subcellularLocation>
</comment>
<dbReference type="EMBL" id="JANVFS010000009">
    <property type="protein sequence ID" value="KAJ4487332.1"/>
    <property type="molecule type" value="Genomic_DNA"/>
</dbReference>
<name>A0A9W9APL1_9AGAR</name>
<dbReference type="Gene3D" id="1.20.120.1900">
    <property type="entry name" value="Gamma-tubulin complex, C-terminal domain"/>
    <property type="match status" value="1"/>
</dbReference>
<dbReference type="GO" id="GO:0005874">
    <property type="term" value="C:microtubule"/>
    <property type="evidence" value="ECO:0007669"/>
    <property type="project" value="UniProtKB-KW"/>
</dbReference>
<dbReference type="GO" id="GO:0000922">
    <property type="term" value="C:spindle pole"/>
    <property type="evidence" value="ECO:0007669"/>
    <property type="project" value="InterPro"/>
</dbReference>
<evidence type="ECO:0000259" key="7">
    <source>
        <dbReference type="Pfam" id="PF17681"/>
    </source>
</evidence>
<dbReference type="GO" id="GO:0043015">
    <property type="term" value="F:gamma-tubulin binding"/>
    <property type="evidence" value="ECO:0007669"/>
    <property type="project" value="InterPro"/>
</dbReference>
<dbReference type="GO" id="GO:0051321">
    <property type="term" value="P:meiotic cell cycle"/>
    <property type="evidence" value="ECO:0007669"/>
    <property type="project" value="TreeGrafter"/>
</dbReference>
<comment type="caution">
    <text evidence="8">The sequence shown here is derived from an EMBL/GenBank/DDBJ whole genome shotgun (WGS) entry which is preliminary data.</text>
</comment>
<evidence type="ECO:0000256" key="5">
    <source>
        <dbReference type="RuleBase" id="RU363050"/>
    </source>
</evidence>
<sequence>MTTTHPLVEFDEQISLSLLPPINARFFVPRFVEKPQDPIMDTLRLHASNPSSDGRFRLDQIPKELSLIPGQRIGPESPLLEESVWQNALKLDTRGRSSIIHSWDSLRSNAPISASFGGFLSEQDGIMFAAALYQALPRLQDAHSVVQYLTIPNLLKNMKLTVLGFSSLLYEWDPVEERFLDIGLSKGNMRQRLVIEGKDEVVSSDFISRFIRIGESLRRLETLVEQLRSRSNIGPTMHAFAHALSTCLVQIRGSLASGPPSEDQLYASHLTLDSIFMYYDQHEEVLSALSRLCKRQGEGLSPKDYEAIPSSPQALLSLIHDHLHDHIESQSPHHINATLAFILTGASTEYLKDVSRSVGFGNSESLLGDSSFSREYPTFFPKELLDALPIAQRSLELLRVAQPDHPILKGSRRLSDIQWFWTSEDILAAVNGSGETTTEILAPIKTVDQSSSIAYLPALAEFHIFDLEPGSLNGRSCFDTVYTSGPTLALNDFIKSFPSSFPPIAPTLAHLTTLVLKPLLLHATALSTTLLSLFLALPPPLDIHSHLRLIRSYMLLMSPSFRRRLSAALFSDSGNFDADAESSHAFSLGSLRHGTQRADLRRKTWAVGLAPALLDRATWPPMDTDLSFFLRTVILDSYEFDANDEARRDRVEEIENRLGFAVRHTSTGHTNAWSNPLHVEALDFLYMEYKPPQPLDVVITPDILSKYQRIFSFLLRILRVQHALHAVLRISTSTNPYVFGTLSSSRKMLLHFRFIAQSFVANLVEYVYDTAIAGNLDPFLAKLEEKEGNSGTTHTRYSDVFSLAEAHSGVMDDILTACLLRSGQRIAGGALRDSLELVLDFTVLVGDLYRGRIEEYQAASVLENLYIQFRNTMSNLFEVLSGTVDKNVSLRTSLEVPYSTGVQDTHKAVGGVEALSHLLIRLDFGEFWSHAGNRHR</sequence>
<keyword evidence="4 5" id="KW-0206">Cytoskeleton</keyword>
<dbReference type="GO" id="GO:0000930">
    <property type="term" value="C:gamma-tubulin complex"/>
    <property type="evidence" value="ECO:0007669"/>
    <property type="project" value="UniProtKB-ARBA"/>
</dbReference>
<dbReference type="InterPro" id="IPR040457">
    <property type="entry name" value="GCP_C"/>
</dbReference>
<evidence type="ECO:0000256" key="1">
    <source>
        <dbReference type="ARBA" id="ARBA00010337"/>
    </source>
</evidence>
<dbReference type="Proteomes" id="UP001150238">
    <property type="component" value="Unassembled WGS sequence"/>
</dbReference>
<organism evidence="8 9">
    <name type="scientific">Lentinula lateritia</name>
    <dbReference type="NCBI Taxonomy" id="40482"/>
    <lineage>
        <taxon>Eukaryota</taxon>
        <taxon>Fungi</taxon>
        <taxon>Dikarya</taxon>
        <taxon>Basidiomycota</taxon>
        <taxon>Agaricomycotina</taxon>
        <taxon>Agaricomycetes</taxon>
        <taxon>Agaricomycetidae</taxon>
        <taxon>Agaricales</taxon>
        <taxon>Marasmiineae</taxon>
        <taxon>Omphalotaceae</taxon>
        <taxon>Lentinula</taxon>
    </lineage>
</organism>
<dbReference type="GO" id="GO:0031122">
    <property type="term" value="P:cytoplasmic microtubule organization"/>
    <property type="evidence" value="ECO:0007669"/>
    <property type="project" value="TreeGrafter"/>
</dbReference>
<dbReference type="Pfam" id="PF04130">
    <property type="entry name" value="GCP_C_terminal"/>
    <property type="match status" value="1"/>
</dbReference>
<dbReference type="InterPro" id="IPR042241">
    <property type="entry name" value="GCP_C_sf"/>
</dbReference>
<proteinExistence type="inferred from homology"/>
<dbReference type="InterPro" id="IPR007259">
    <property type="entry name" value="GCP"/>
</dbReference>
<evidence type="ECO:0000313" key="9">
    <source>
        <dbReference type="Proteomes" id="UP001150238"/>
    </source>
</evidence>
<feature type="domain" description="Gamma tubulin complex component protein N-terminal" evidence="7">
    <location>
        <begin position="161"/>
        <end position="362"/>
    </location>
</feature>
<evidence type="ECO:0000259" key="6">
    <source>
        <dbReference type="Pfam" id="PF04130"/>
    </source>
</evidence>
<gene>
    <name evidence="8" type="ORF">C8J55DRAFT_507636</name>
</gene>
<dbReference type="PANTHER" id="PTHR19302:SF70">
    <property type="entry name" value="GAMMA-TUBULIN COMPLEX COMPONENT 6"/>
    <property type="match status" value="1"/>
</dbReference>
<dbReference type="GO" id="GO:0000278">
    <property type="term" value="P:mitotic cell cycle"/>
    <property type="evidence" value="ECO:0007669"/>
    <property type="project" value="TreeGrafter"/>
</dbReference>
<dbReference type="PANTHER" id="PTHR19302">
    <property type="entry name" value="GAMMA TUBULIN COMPLEX PROTEIN"/>
    <property type="match status" value="1"/>
</dbReference>
<dbReference type="Pfam" id="PF17681">
    <property type="entry name" value="GCP_N_terminal"/>
    <property type="match status" value="1"/>
</dbReference>
<protein>
    <recommendedName>
        <fullName evidence="5">Spindle pole body component</fullName>
    </recommendedName>
</protein>
<comment type="similarity">
    <text evidence="1 5">Belongs to the TUBGCP family.</text>
</comment>
<dbReference type="GO" id="GO:0051011">
    <property type="term" value="F:microtubule minus-end binding"/>
    <property type="evidence" value="ECO:0007669"/>
    <property type="project" value="TreeGrafter"/>
</dbReference>
<dbReference type="AlphaFoldDB" id="A0A9W9APL1"/>
<keyword evidence="3 5" id="KW-0493">Microtubule</keyword>
<dbReference type="GO" id="GO:0005816">
    <property type="term" value="C:spindle pole body"/>
    <property type="evidence" value="ECO:0007669"/>
    <property type="project" value="UniProtKB-ARBA"/>
</dbReference>
<dbReference type="GO" id="GO:0007020">
    <property type="term" value="P:microtubule nucleation"/>
    <property type="evidence" value="ECO:0007669"/>
    <property type="project" value="InterPro"/>
</dbReference>
<evidence type="ECO:0000256" key="4">
    <source>
        <dbReference type="ARBA" id="ARBA00023212"/>
    </source>
</evidence>
<evidence type="ECO:0000256" key="2">
    <source>
        <dbReference type="ARBA" id="ARBA00022490"/>
    </source>
</evidence>
<keyword evidence="2 5" id="KW-0963">Cytoplasm</keyword>
<dbReference type="InterPro" id="IPR041470">
    <property type="entry name" value="GCP_N"/>
</dbReference>
<reference evidence="8" key="1">
    <citation type="submission" date="2022-08" db="EMBL/GenBank/DDBJ databases">
        <authorList>
            <consortium name="DOE Joint Genome Institute"/>
            <person name="Min B."/>
            <person name="Riley R."/>
            <person name="Sierra-Patev S."/>
            <person name="Naranjo-Ortiz M."/>
            <person name="Looney B."/>
            <person name="Konkel Z."/>
            <person name="Slot J.C."/>
            <person name="Sakamoto Y."/>
            <person name="Steenwyk J.L."/>
            <person name="Rokas A."/>
            <person name="Carro J."/>
            <person name="Camarero S."/>
            <person name="Ferreira P."/>
            <person name="Molpeceres G."/>
            <person name="Ruiz-Duenas F.J."/>
            <person name="Serrano A."/>
            <person name="Henrissat B."/>
            <person name="Drula E."/>
            <person name="Hughes K.W."/>
            <person name="Mata J.L."/>
            <person name="Ishikawa N.K."/>
            <person name="Vargas-Isla R."/>
            <person name="Ushijima S."/>
            <person name="Smith C.A."/>
            <person name="Ahrendt S."/>
            <person name="Andreopoulos W."/>
            <person name="He G."/>
            <person name="Labutti K."/>
            <person name="Lipzen A."/>
            <person name="Ng V."/>
            <person name="Sandor L."/>
            <person name="Barry K."/>
            <person name="Martinez A.T."/>
            <person name="Xiao Y."/>
            <person name="Gibbons J.G."/>
            <person name="Terashima K."/>
            <person name="Hibbett D.S."/>
            <person name="Grigoriev I.V."/>
        </authorList>
    </citation>
    <scope>NUCLEOTIDE SEQUENCE</scope>
    <source>
        <strain evidence="8">Sp2 HRB7682 ss15</strain>
    </source>
</reference>
<accession>A0A9W9APL1</accession>